<gene>
    <name evidence="3" type="ORF">Taro_038302</name>
</gene>
<evidence type="ECO:0000256" key="1">
    <source>
        <dbReference type="SAM" id="MobiDB-lite"/>
    </source>
</evidence>
<evidence type="ECO:0000313" key="4">
    <source>
        <dbReference type="Proteomes" id="UP000652761"/>
    </source>
</evidence>
<evidence type="ECO:0000259" key="2">
    <source>
        <dbReference type="PROSITE" id="PS50090"/>
    </source>
</evidence>
<feature type="domain" description="Myb-like" evidence="2">
    <location>
        <begin position="376"/>
        <end position="424"/>
    </location>
</feature>
<dbReference type="InterPro" id="IPR001005">
    <property type="entry name" value="SANT/Myb"/>
</dbReference>
<organism evidence="3 4">
    <name type="scientific">Colocasia esculenta</name>
    <name type="common">Wild taro</name>
    <name type="synonym">Arum esculentum</name>
    <dbReference type="NCBI Taxonomy" id="4460"/>
    <lineage>
        <taxon>Eukaryota</taxon>
        <taxon>Viridiplantae</taxon>
        <taxon>Streptophyta</taxon>
        <taxon>Embryophyta</taxon>
        <taxon>Tracheophyta</taxon>
        <taxon>Spermatophyta</taxon>
        <taxon>Magnoliopsida</taxon>
        <taxon>Liliopsida</taxon>
        <taxon>Araceae</taxon>
        <taxon>Aroideae</taxon>
        <taxon>Colocasieae</taxon>
        <taxon>Colocasia</taxon>
    </lineage>
</organism>
<dbReference type="PROSITE" id="PS50090">
    <property type="entry name" value="MYB_LIKE"/>
    <property type="match status" value="1"/>
</dbReference>
<keyword evidence="4" id="KW-1185">Reference proteome</keyword>
<evidence type="ECO:0000313" key="3">
    <source>
        <dbReference type="EMBL" id="MQM05491.1"/>
    </source>
</evidence>
<comment type="caution">
    <text evidence="3">The sequence shown here is derived from an EMBL/GenBank/DDBJ whole genome shotgun (WGS) entry which is preliminary data.</text>
</comment>
<protein>
    <recommendedName>
        <fullName evidence="2">Myb-like domain-containing protein</fullName>
    </recommendedName>
</protein>
<sequence>MRPAELWEKENIVNTLDMVCSQNKKSLADEGSCHFASKESCQVNCGSQVASFVEVPSYRSICHKPRTAGEEIEEHFSQYQGEESPTCDSMFEMPIIAQQNLGSRKPCVSDPGSMCNFRSVTNTICEDVSRSEHTKRPPAMDGLPQHPYKRSRQVAYYDWHFELSPRATPLEPLFSVAACKESRNNRDAFYDEPSRNASANTSSLSWASCNNSEEEHGSELPTPIYSSPCSAVDKGQPSRFIPLDDVYLSMLDYYSRKHVPMGPDHQADIPECKPQPIKRPPKGLDPEGYLPCTADEDDSEKFNGTCVIPMPDFTKVSLGDTSAPVTGFGCNCHDEGSVRCVKQHVMEAREKLKGTLGLVAFTEMGFYDMGEYVARKWTEEEEHTFLDVVSANPASLSKNFWDYLPRVFPSKSSKELVSYYFNVFMLRKRAEQNRLDPLNIDSDNDEWQESDDGAATEDYESDSVVETLADPDDVYNNDSHEEDDFHEDDEDGDAHDYLIASEDHNQELKDHPDGQIQPKSSYVPRILYDGVNVHGVAEDLDIQDDSCTSYEGPHIGPSSASDLVANYIGLGKDHHKDVGLSGVMDPGCIVSPDAKSWDRSYFSVQERGVEFLPTCHVIEEVFGKGSWAEASEDGQGIS</sequence>
<dbReference type="PANTHER" id="PTHR46872">
    <property type="entry name" value="DNA BINDING PROTEIN"/>
    <property type="match status" value="1"/>
</dbReference>
<dbReference type="AlphaFoldDB" id="A0A843WIU7"/>
<dbReference type="CDD" id="cd00167">
    <property type="entry name" value="SANT"/>
    <property type="match status" value="1"/>
</dbReference>
<dbReference type="OrthoDB" id="1908944at2759"/>
<feature type="compositionally biased region" description="Acidic residues" evidence="1">
    <location>
        <begin position="442"/>
        <end position="492"/>
    </location>
</feature>
<proteinExistence type="predicted"/>
<feature type="region of interest" description="Disordered" evidence="1">
    <location>
        <begin position="437"/>
        <end position="492"/>
    </location>
</feature>
<dbReference type="EMBL" id="NMUH01003421">
    <property type="protein sequence ID" value="MQM05491.1"/>
    <property type="molecule type" value="Genomic_DNA"/>
</dbReference>
<reference evidence="3" key="1">
    <citation type="submission" date="2017-07" db="EMBL/GenBank/DDBJ databases">
        <title>Taro Niue Genome Assembly and Annotation.</title>
        <authorList>
            <person name="Atibalentja N."/>
            <person name="Keating K."/>
            <person name="Fields C.J."/>
        </authorList>
    </citation>
    <scope>NUCLEOTIDE SEQUENCE</scope>
    <source>
        <strain evidence="3">Niue_2</strain>
        <tissue evidence="3">Leaf</tissue>
    </source>
</reference>
<dbReference type="PANTHER" id="PTHR46872:SF10">
    <property type="entry name" value="MYB-LIKE DOMAIN-CONTAINING PROTEIN"/>
    <property type="match status" value="1"/>
</dbReference>
<accession>A0A843WIU7</accession>
<name>A0A843WIU7_COLES</name>
<dbReference type="Proteomes" id="UP000652761">
    <property type="component" value="Unassembled WGS sequence"/>
</dbReference>